<dbReference type="GeneID" id="34560612"/>
<dbReference type="Gene3D" id="3.40.50.1820">
    <property type="entry name" value="alpha/beta hydrolase"/>
    <property type="match status" value="1"/>
</dbReference>
<keyword evidence="3" id="KW-1185">Reference proteome</keyword>
<name>A0A1G4B7F2_9PEZI</name>
<proteinExistence type="predicted"/>
<reference evidence="2 3" key="1">
    <citation type="submission" date="2016-09" db="EMBL/GenBank/DDBJ databases">
        <authorList>
            <person name="Capua I."/>
            <person name="De Benedictis P."/>
            <person name="Joannis T."/>
            <person name="Lombin L.H."/>
            <person name="Cattoli G."/>
        </authorList>
    </citation>
    <scope>NUCLEOTIDE SEQUENCE [LARGE SCALE GENOMIC DNA]</scope>
    <source>
        <strain evidence="2 3">IMI 309357</strain>
    </source>
</reference>
<organism evidence="2 3">
    <name type="scientific">Colletotrichum orchidophilum</name>
    <dbReference type="NCBI Taxonomy" id="1209926"/>
    <lineage>
        <taxon>Eukaryota</taxon>
        <taxon>Fungi</taxon>
        <taxon>Dikarya</taxon>
        <taxon>Ascomycota</taxon>
        <taxon>Pezizomycotina</taxon>
        <taxon>Sordariomycetes</taxon>
        <taxon>Hypocreomycetidae</taxon>
        <taxon>Glomerellales</taxon>
        <taxon>Glomerellaceae</taxon>
        <taxon>Colletotrichum</taxon>
    </lineage>
</organism>
<comment type="caution">
    <text evidence="2">The sequence shown here is derived from an EMBL/GenBank/DDBJ whole genome shotgun (WGS) entry which is preliminary data.</text>
</comment>
<dbReference type="Pfam" id="PF12697">
    <property type="entry name" value="Abhydrolase_6"/>
    <property type="match status" value="1"/>
</dbReference>
<protein>
    <submittedName>
        <fullName evidence="2">Epoxide hydrolase</fullName>
    </submittedName>
</protein>
<dbReference type="SUPFAM" id="SSF53474">
    <property type="entry name" value="alpha/beta-Hydrolases"/>
    <property type="match status" value="1"/>
</dbReference>
<gene>
    <name evidence="2" type="ORF">CORC01_07466</name>
</gene>
<dbReference type="EMBL" id="MJBS01000060">
    <property type="protein sequence ID" value="OHE97212.1"/>
    <property type="molecule type" value="Genomic_DNA"/>
</dbReference>
<dbReference type="AlphaFoldDB" id="A0A1G4B7F2"/>
<dbReference type="Proteomes" id="UP000176998">
    <property type="component" value="Unassembled WGS sequence"/>
</dbReference>
<evidence type="ECO:0000313" key="3">
    <source>
        <dbReference type="Proteomes" id="UP000176998"/>
    </source>
</evidence>
<dbReference type="GO" id="GO:0016787">
    <property type="term" value="F:hydrolase activity"/>
    <property type="evidence" value="ECO:0007669"/>
    <property type="project" value="UniProtKB-KW"/>
</dbReference>
<evidence type="ECO:0000313" key="2">
    <source>
        <dbReference type="EMBL" id="OHE97212.1"/>
    </source>
</evidence>
<feature type="domain" description="AB hydrolase-1" evidence="1">
    <location>
        <begin position="24"/>
        <end position="150"/>
    </location>
</feature>
<dbReference type="STRING" id="1209926.A0A1G4B7F2"/>
<dbReference type="RefSeq" id="XP_022474367.1">
    <property type="nucleotide sequence ID" value="XM_022619102.1"/>
</dbReference>
<dbReference type="OrthoDB" id="408373at2759"/>
<dbReference type="InterPro" id="IPR029058">
    <property type="entry name" value="AB_hydrolase_fold"/>
</dbReference>
<dbReference type="InterPro" id="IPR000073">
    <property type="entry name" value="AB_hydrolase_1"/>
</dbReference>
<accession>A0A1G4B7F2</accession>
<sequence length="202" mass="21756">IFVQIHIPQNLLVLFSPPTDGPTWAWGLGWANRMPFLLSKGLSVVALDKMGCVGIDTTEDVKFYPWKRAADDIATFASQLGLSRSILGGHDFGGVVVHRTWTSIWHPDLFAAFYMLNAPSAAPTASSKFQQAILYIAATRDFTLLPPLPEDMETDYDSLSRCELMAGIGRGGGSLPPRGWLASSVLGSESLNLTAGFGLGAL</sequence>
<feature type="non-terminal residue" evidence="2">
    <location>
        <position position="1"/>
    </location>
</feature>
<keyword evidence="2" id="KW-0378">Hydrolase</keyword>
<evidence type="ECO:0000259" key="1">
    <source>
        <dbReference type="Pfam" id="PF12697"/>
    </source>
</evidence>